<accession>A0A348HHI8</accession>
<keyword evidence="2" id="KW-1185">Reference proteome</keyword>
<dbReference type="GO" id="GO:0016740">
    <property type="term" value="F:transferase activity"/>
    <property type="evidence" value="ECO:0007669"/>
    <property type="project" value="UniProtKB-KW"/>
</dbReference>
<gene>
    <name evidence="1" type="ORF">ZBT109_2358</name>
</gene>
<evidence type="ECO:0000313" key="1">
    <source>
        <dbReference type="EMBL" id="BBG31090.1"/>
    </source>
</evidence>
<dbReference type="AlphaFoldDB" id="A0A348HHI8"/>
<protein>
    <submittedName>
        <fullName evidence="1">Aspartatecarbamoyltransferase, catalytic chain</fullName>
    </submittedName>
</protein>
<sequence length="181" mass="19606">MSSSLKVPSDLLYAIRDVLAAKLPETYVGLLDEQADAPGAASVLIEPVSMLCTTGRGGDGRHAHDMGIALHAVIGKGRDRAVRDAVDLAAAAQQLVDDNCWGLPASQVYAPRNLRAHRRDFFHEQTRYEAWRVLFFQIIHLGESLYDDPVISGDGLMVANANASNINDAAQYSPLKEGLHA</sequence>
<name>A0A348HHI8_9GAMM</name>
<evidence type="ECO:0000313" key="2">
    <source>
        <dbReference type="Proteomes" id="UP000267342"/>
    </source>
</evidence>
<dbReference type="KEGG" id="zpl:ZBT109_2358"/>
<dbReference type="EMBL" id="AP018933">
    <property type="protein sequence ID" value="BBG31090.1"/>
    <property type="molecule type" value="Genomic_DNA"/>
</dbReference>
<dbReference type="RefSeq" id="WP_051524249.1">
    <property type="nucleotide sequence ID" value="NZ_AP018933.1"/>
</dbReference>
<proteinExistence type="predicted"/>
<organism evidence="1 2">
    <name type="scientific">Zymobacter palmae</name>
    <dbReference type="NCBI Taxonomy" id="33074"/>
    <lineage>
        <taxon>Bacteria</taxon>
        <taxon>Pseudomonadati</taxon>
        <taxon>Pseudomonadota</taxon>
        <taxon>Gammaproteobacteria</taxon>
        <taxon>Oceanospirillales</taxon>
        <taxon>Halomonadaceae</taxon>
        <taxon>Zymobacter group</taxon>
        <taxon>Zymobacter</taxon>
    </lineage>
</organism>
<keyword evidence="1" id="KW-0808">Transferase</keyword>
<dbReference type="Proteomes" id="UP000267342">
    <property type="component" value="Chromosome"/>
</dbReference>
<dbReference type="STRING" id="1123510.GCA_000620025_01906"/>
<reference evidence="1 2" key="1">
    <citation type="submission" date="2018-09" db="EMBL/GenBank/DDBJ databases">
        <title>Zymobacter palmae IAM14233 (=T109) whole genome analysis.</title>
        <authorList>
            <person name="Yanase H."/>
        </authorList>
    </citation>
    <scope>NUCLEOTIDE SEQUENCE [LARGE SCALE GENOMIC DNA]</scope>
    <source>
        <strain evidence="1 2">IAM14233</strain>
    </source>
</reference>